<evidence type="ECO:0000313" key="1">
    <source>
        <dbReference type="EnsemblPlants" id="KQL15818"/>
    </source>
</evidence>
<keyword evidence="2" id="KW-1185">Reference proteome</keyword>
<dbReference type="Gramene" id="KQL15818">
    <property type="protein sequence ID" value="KQL15818"/>
    <property type="gene ID" value="SETIT_024918mg"/>
</dbReference>
<organism evidence="1 2">
    <name type="scientific">Setaria italica</name>
    <name type="common">Foxtail millet</name>
    <name type="synonym">Panicum italicum</name>
    <dbReference type="NCBI Taxonomy" id="4555"/>
    <lineage>
        <taxon>Eukaryota</taxon>
        <taxon>Viridiplantae</taxon>
        <taxon>Streptophyta</taxon>
        <taxon>Embryophyta</taxon>
        <taxon>Tracheophyta</taxon>
        <taxon>Spermatophyta</taxon>
        <taxon>Magnoliopsida</taxon>
        <taxon>Liliopsida</taxon>
        <taxon>Poales</taxon>
        <taxon>Poaceae</taxon>
        <taxon>PACMAD clade</taxon>
        <taxon>Panicoideae</taxon>
        <taxon>Panicodae</taxon>
        <taxon>Paniceae</taxon>
        <taxon>Cenchrinae</taxon>
        <taxon>Setaria</taxon>
    </lineage>
</organism>
<dbReference type="Proteomes" id="UP000004995">
    <property type="component" value="Unassembled WGS sequence"/>
</dbReference>
<sequence length="65" mass="7326">MGIQINAVLYHMDLPQIFEEEYGGILHPLVFGDYPETMKKIAGSRLPSFSSYNLSLLLTHLTSLD</sequence>
<dbReference type="InterPro" id="IPR017853">
    <property type="entry name" value="GH"/>
</dbReference>
<name>K3ZEC4_SETIT</name>
<dbReference type="AlphaFoldDB" id="K3ZEC4"/>
<accession>K3ZEC4</accession>
<dbReference type="SUPFAM" id="SSF51445">
    <property type="entry name" value="(Trans)glycosidases"/>
    <property type="match status" value="1"/>
</dbReference>
<dbReference type="InParanoid" id="K3ZEC4"/>
<dbReference type="HOGENOM" id="CLU_2853956_0_0_1"/>
<proteinExistence type="predicted"/>
<evidence type="ECO:0000313" key="2">
    <source>
        <dbReference type="Proteomes" id="UP000004995"/>
    </source>
</evidence>
<reference evidence="1" key="2">
    <citation type="submission" date="2018-08" db="UniProtKB">
        <authorList>
            <consortium name="EnsemblPlants"/>
        </authorList>
    </citation>
    <scope>IDENTIFICATION</scope>
    <source>
        <strain evidence="1">Yugu1</strain>
    </source>
</reference>
<dbReference type="Gene3D" id="3.20.20.80">
    <property type="entry name" value="Glycosidases"/>
    <property type="match status" value="1"/>
</dbReference>
<protein>
    <submittedName>
        <fullName evidence="1">Uncharacterized protein</fullName>
    </submittedName>
</protein>
<dbReference type="EnsemblPlants" id="KQL15818">
    <property type="protein sequence ID" value="KQL15818"/>
    <property type="gene ID" value="SETIT_024918mg"/>
</dbReference>
<reference evidence="2" key="1">
    <citation type="journal article" date="2012" name="Nat. Biotechnol.">
        <title>Reference genome sequence of the model plant Setaria.</title>
        <authorList>
            <person name="Bennetzen J.L."/>
            <person name="Schmutz J."/>
            <person name="Wang H."/>
            <person name="Percifield R."/>
            <person name="Hawkins J."/>
            <person name="Pontaroli A.C."/>
            <person name="Estep M."/>
            <person name="Feng L."/>
            <person name="Vaughn J.N."/>
            <person name="Grimwood J."/>
            <person name="Jenkins J."/>
            <person name="Barry K."/>
            <person name="Lindquist E."/>
            <person name="Hellsten U."/>
            <person name="Deshpande S."/>
            <person name="Wang X."/>
            <person name="Wu X."/>
            <person name="Mitros T."/>
            <person name="Triplett J."/>
            <person name="Yang X."/>
            <person name="Ye C.Y."/>
            <person name="Mauro-Herrera M."/>
            <person name="Wang L."/>
            <person name="Li P."/>
            <person name="Sharma M."/>
            <person name="Sharma R."/>
            <person name="Ronald P.C."/>
            <person name="Panaud O."/>
            <person name="Kellogg E.A."/>
            <person name="Brutnell T.P."/>
            <person name="Doust A.N."/>
            <person name="Tuskan G.A."/>
            <person name="Rokhsar D."/>
            <person name="Devos K.M."/>
        </authorList>
    </citation>
    <scope>NUCLEOTIDE SEQUENCE [LARGE SCALE GENOMIC DNA]</scope>
    <source>
        <strain evidence="2">cv. Yugu1</strain>
    </source>
</reference>
<dbReference type="STRING" id="4555.K3ZEC4"/>
<dbReference type="EMBL" id="AGNK02001788">
    <property type="status" value="NOT_ANNOTATED_CDS"/>
    <property type="molecule type" value="Genomic_DNA"/>
</dbReference>